<evidence type="ECO:0000256" key="1">
    <source>
        <dbReference type="ARBA" id="ARBA00007905"/>
    </source>
</evidence>
<feature type="site" description="Lowers pKa of active site Tyr" evidence="5">
    <location>
        <position position="98"/>
    </location>
</feature>
<gene>
    <name evidence="7" type="ORF">OLEA9_A017625</name>
</gene>
<proteinExistence type="inferred from homology"/>
<dbReference type="PROSITE" id="PS00063">
    <property type="entry name" value="ALDOKETO_REDUCTASE_3"/>
    <property type="match status" value="1"/>
</dbReference>
<comment type="similarity">
    <text evidence="1">Belongs to the aldo/keto reductase family.</text>
</comment>
<feature type="active site" description="Proton donor" evidence="3">
    <location>
        <position position="69"/>
    </location>
</feature>
<dbReference type="AlphaFoldDB" id="A0A8S0RHD1"/>
<dbReference type="Proteomes" id="UP000594638">
    <property type="component" value="Unassembled WGS sequence"/>
</dbReference>
<feature type="binding site" evidence="4">
    <location>
        <position position="129"/>
    </location>
    <ligand>
        <name>substrate</name>
    </ligand>
</feature>
<accession>A0A8S0RHD1</accession>
<evidence type="ECO:0000256" key="2">
    <source>
        <dbReference type="ARBA" id="ARBA00022857"/>
    </source>
</evidence>
<keyword evidence="2" id="KW-0521">NADP</keyword>
<evidence type="ECO:0000313" key="8">
    <source>
        <dbReference type="Proteomes" id="UP000594638"/>
    </source>
</evidence>
<protein>
    <submittedName>
        <fullName evidence="7">NADPH-dependent aldo-keto reductase, chloroplastic</fullName>
    </submittedName>
</protein>
<evidence type="ECO:0000313" key="7">
    <source>
        <dbReference type="EMBL" id="CAA2978445.1"/>
    </source>
</evidence>
<dbReference type="Gene3D" id="3.20.20.100">
    <property type="entry name" value="NADP-dependent oxidoreductase domain"/>
    <property type="match status" value="1"/>
</dbReference>
<reference evidence="7 8" key="1">
    <citation type="submission" date="2019-12" db="EMBL/GenBank/DDBJ databases">
        <authorList>
            <person name="Alioto T."/>
            <person name="Alioto T."/>
            <person name="Gomez Garrido J."/>
        </authorList>
    </citation>
    <scope>NUCLEOTIDE SEQUENCE [LARGE SCALE GENOMIC DNA]</scope>
</reference>
<dbReference type="FunFam" id="3.20.20.100:FF:000013">
    <property type="entry name" value="NADPH-dependent codeinone reductase 1-1"/>
    <property type="match status" value="1"/>
</dbReference>
<dbReference type="OrthoDB" id="416253at2759"/>
<organism evidence="7 8">
    <name type="scientific">Olea europaea subsp. europaea</name>
    <dbReference type="NCBI Taxonomy" id="158383"/>
    <lineage>
        <taxon>Eukaryota</taxon>
        <taxon>Viridiplantae</taxon>
        <taxon>Streptophyta</taxon>
        <taxon>Embryophyta</taxon>
        <taxon>Tracheophyta</taxon>
        <taxon>Spermatophyta</taxon>
        <taxon>Magnoliopsida</taxon>
        <taxon>eudicotyledons</taxon>
        <taxon>Gunneridae</taxon>
        <taxon>Pentapetalae</taxon>
        <taxon>asterids</taxon>
        <taxon>lamiids</taxon>
        <taxon>Lamiales</taxon>
        <taxon>Oleaceae</taxon>
        <taxon>Oleeae</taxon>
        <taxon>Olea</taxon>
    </lineage>
</organism>
<dbReference type="GO" id="GO:0035835">
    <property type="term" value="P:indole alkaloid biosynthetic process"/>
    <property type="evidence" value="ECO:0007669"/>
    <property type="project" value="UniProtKB-ARBA"/>
</dbReference>
<dbReference type="Pfam" id="PF00248">
    <property type="entry name" value="Aldo_ket_red"/>
    <property type="match status" value="1"/>
</dbReference>
<dbReference type="InterPro" id="IPR018170">
    <property type="entry name" value="Aldo/ket_reductase_CS"/>
</dbReference>
<dbReference type="InterPro" id="IPR023210">
    <property type="entry name" value="NADP_OxRdtase_dom"/>
</dbReference>
<dbReference type="PIRSF" id="PIRSF000097">
    <property type="entry name" value="AKR"/>
    <property type="match status" value="1"/>
</dbReference>
<comment type="caution">
    <text evidence="7">The sequence shown here is derived from an EMBL/GenBank/DDBJ whole genome shotgun (WGS) entry which is preliminary data.</text>
</comment>
<feature type="domain" description="NADP-dependent oxidoreductase" evidence="6">
    <location>
        <begin position="34"/>
        <end position="304"/>
    </location>
</feature>
<dbReference type="SUPFAM" id="SSF51430">
    <property type="entry name" value="NAD(P)-linked oxidoreductase"/>
    <property type="match status" value="1"/>
</dbReference>
<dbReference type="EMBL" id="CACTIH010003619">
    <property type="protein sequence ID" value="CAA2978445.1"/>
    <property type="molecule type" value="Genomic_DNA"/>
</dbReference>
<dbReference type="PRINTS" id="PR00069">
    <property type="entry name" value="ALDKETRDTASE"/>
</dbReference>
<dbReference type="PROSITE" id="PS00798">
    <property type="entry name" value="ALDOKETO_REDUCTASE_1"/>
    <property type="match status" value="1"/>
</dbReference>
<evidence type="ECO:0000259" key="6">
    <source>
        <dbReference type="Pfam" id="PF00248"/>
    </source>
</evidence>
<dbReference type="InterPro" id="IPR020471">
    <property type="entry name" value="AKR"/>
</dbReference>
<dbReference type="InterPro" id="IPR036812">
    <property type="entry name" value="NAD(P)_OxRdtase_dom_sf"/>
</dbReference>
<dbReference type="Gramene" id="OE9A017625T1">
    <property type="protein sequence ID" value="OE9A017625C1"/>
    <property type="gene ID" value="OE9A017625"/>
</dbReference>
<sequence length="333" mass="37668">MHCVYKERKEGESVCAEMRSNQVRLNNGITIPVIGMGTFSMENDRKTTENGVHMALKIGYRHFDTAKIYGSEPALGNALREAIIDGVVEREDIFVTSKLWGSDHNDPVSALKQSLQKLGMEYVDMYLVHWPVKLKPWVCYPVPKEEDFEKVLDMEKTWSGMEKCLEMGLCRSIGVSNFSSTKIEALLDFASVPPAVNQVEMHPMWRQKKLRDFCGDYRIHVSAYSPLGGPGNVWGSTAVVNNPIMQSIALKHRSTPAQVALSWGLSKGASVIVKSFNEDRLKENMGALDLKLDDYDLLEIEKMEEEKIMKGEFLVNSTTSPYKTIQHLWDDEI</sequence>
<evidence type="ECO:0000256" key="4">
    <source>
        <dbReference type="PIRSR" id="PIRSR000097-2"/>
    </source>
</evidence>
<dbReference type="PANTHER" id="PTHR11732">
    <property type="entry name" value="ALDO/KETO REDUCTASE"/>
    <property type="match status" value="1"/>
</dbReference>
<dbReference type="GO" id="GO:0016491">
    <property type="term" value="F:oxidoreductase activity"/>
    <property type="evidence" value="ECO:0007669"/>
    <property type="project" value="InterPro"/>
</dbReference>
<evidence type="ECO:0000256" key="3">
    <source>
        <dbReference type="PIRSR" id="PIRSR000097-1"/>
    </source>
</evidence>
<name>A0A8S0RHD1_OLEEU</name>
<keyword evidence="8" id="KW-1185">Reference proteome</keyword>
<dbReference type="PROSITE" id="PS00062">
    <property type="entry name" value="ALDOKETO_REDUCTASE_2"/>
    <property type="match status" value="1"/>
</dbReference>
<evidence type="ECO:0000256" key="5">
    <source>
        <dbReference type="PIRSR" id="PIRSR000097-3"/>
    </source>
</evidence>